<proteinExistence type="predicted"/>
<gene>
    <name evidence="2" type="ordered locus">PMM0612</name>
</gene>
<evidence type="ECO:0000313" key="3">
    <source>
        <dbReference type="Proteomes" id="UP000001026"/>
    </source>
</evidence>
<evidence type="ECO:0000313" key="2">
    <source>
        <dbReference type="EMBL" id="CAE19071.1"/>
    </source>
</evidence>
<dbReference type="EMBL" id="BX548174">
    <property type="protein sequence ID" value="CAE19071.1"/>
    <property type="molecule type" value="Genomic_DNA"/>
</dbReference>
<dbReference type="InterPro" id="IPR008471">
    <property type="entry name" value="MnmC-like_methylTransf"/>
</dbReference>
<protein>
    <recommendedName>
        <fullName evidence="1">MnmC-like methyltransferase domain-containing protein</fullName>
    </recommendedName>
</protein>
<sequence>MGRSRKTNQLIREFLSELKEVLTKDGSITLRSLIFQENFHSLEGALKETEIKFIYPSDLKRFKDKSLNVLDICFGLGYNSASLFNNVIRQNSLINWYALEIDKKPLEYSLGNKSFQKLWHPKVFKILKALLKNSKYKDQFFDCDILWGDAREKIKNIPANIKFDLIYLDGFSPQKCPQVWSVEFLSKVTQKLNPQGYLITYSCSAAIRSTLKDFGLNIFNNKPNLVSKNLWSYGTIAVKNIDEKVLQNNLYLKKLSWMEEEHLLTKASIPYRDPTLNSNPKDIIKKRVQEQFLSNLKTSKKWRDKWGMTK</sequence>
<dbReference type="Pfam" id="PF05430">
    <property type="entry name" value="Methyltransf_30"/>
    <property type="match status" value="1"/>
</dbReference>
<dbReference type="AlphaFoldDB" id="Q7V273"/>
<dbReference type="eggNOG" id="COG4121">
    <property type="taxonomic scope" value="Bacteria"/>
</dbReference>
<dbReference type="HOGENOM" id="CLU_061971_0_1_3"/>
<dbReference type="PANTHER" id="PTHR39963">
    <property type="entry name" value="SLL0983 PROTEIN"/>
    <property type="match status" value="1"/>
</dbReference>
<dbReference type="STRING" id="59919.PMM0612"/>
<reference evidence="2 3" key="1">
    <citation type="journal article" date="2003" name="Nature">
        <title>Genome divergence in two Prochlorococcus ecotypes reflects oceanic niche differentiation.</title>
        <authorList>
            <person name="Rocap G."/>
            <person name="Larimer F.W."/>
            <person name="Lamerdin J.E."/>
            <person name="Malfatti S."/>
            <person name="Chain P."/>
            <person name="Ahlgren N.A."/>
            <person name="Arellano A."/>
            <person name="Coleman M."/>
            <person name="Hauser L."/>
            <person name="Hess W.R."/>
            <person name="Johnson Z.I."/>
            <person name="Land M.L."/>
            <person name="Lindell D."/>
            <person name="Post A.F."/>
            <person name="Regala W."/>
            <person name="Shah M."/>
            <person name="Shaw S.L."/>
            <person name="Steglich C."/>
            <person name="Sullivan M.B."/>
            <person name="Ting C.S."/>
            <person name="Tolonen A."/>
            <person name="Webb E.A."/>
            <person name="Zinser E.R."/>
            <person name="Chisholm S.W."/>
        </authorList>
    </citation>
    <scope>NUCLEOTIDE SEQUENCE [LARGE SCALE GENOMIC DNA]</scope>
    <source>
        <strain evidence="3">CCMP1986 / NIES-2087 / MED4</strain>
    </source>
</reference>
<dbReference type="Proteomes" id="UP000001026">
    <property type="component" value="Chromosome"/>
</dbReference>
<name>Q7V273_PROMP</name>
<dbReference type="SUPFAM" id="SSF53335">
    <property type="entry name" value="S-adenosyl-L-methionine-dependent methyltransferases"/>
    <property type="match status" value="1"/>
</dbReference>
<feature type="domain" description="MnmC-like methyltransferase" evidence="1">
    <location>
        <begin position="116"/>
        <end position="222"/>
    </location>
</feature>
<evidence type="ECO:0000259" key="1">
    <source>
        <dbReference type="Pfam" id="PF05430"/>
    </source>
</evidence>
<dbReference type="KEGG" id="pmm:PMM0612"/>
<accession>Q7V273</accession>
<organism evidence="2 3">
    <name type="scientific">Prochlorococcus marinus subsp. pastoris (strain CCMP1986 / NIES-2087 / MED4)</name>
    <dbReference type="NCBI Taxonomy" id="59919"/>
    <lineage>
        <taxon>Bacteria</taxon>
        <taxon>Bacillati</taxon>
        <taxon>Cyanobacteriota</taxon>
        <taxon>Cyanophyceae</taxon>
        <taxon>Synechococcales</taxon>
        <taxon>Prochlorococcaceae</taxon>
        <taxon>Prochlorococcus</taxon>
    </lineage>
</organism>
<dbReference type="Gene3D" id="3.40.50.150">
    <property type="entry name" value="Vaccinia Virus protein VP39"/>
    <property type="match status" value="1"/>
</dbReference>
<dbReference type="GO" id="GO:0016645">
    <property type="term" value="F:oxidoreductase activity, acting on the CH-NH group of donors"/>
    <property type="evidence" value="ECO:0007669"/>
    <property type="project" value="InterPro"/>
</dbReference>
<dbReference type="PANTHER" id="PTHR39963:SF1">
    <property type="entry name" value="MNMC-LIKE METHYLTRANSFERASE DOMAIN-CONTAINING PROTEIN"/>
    <property type="match status" value="1"/>
</dbReference>
<dbReference type="InterPro" id="IPR029063">
    <property type="entry name" value="SAM-dependent_MTases_sf"/>
</dbReference>